<dbReference type="EMBL" id="AJSR01002907">
    <property type="protein sequence ID" value="EKM21597.1"/>
    <property type="molecule type" value="Genomic_DNA"/>
</dbReference>
<evidence type="ECO:0000313" key="2">
    <source>
        <dbReference type="Proteomes" id="UP000008367"/>
    </source>
</evidence>
<evidence type="ECO:0000313" key="1">
    <source>
        <dbReference type="EMBL" id="EKM21597.1"/>
    </source>
</evidence>
<organism evidence="1 2">
    <name type="scientific">Vibrio harveyi</name>
    <name type="common">Beneckea harveyi</name>
    <dbReference type="NCBI Taxonomy" id="669"/>
    <lineage>
        <taxon>Bacteria</taxon>
        <taxon>Pseudomonadati</taxon>
        <taxon>Pseudomonadota</taxon>
        <taxon>Gammaproteobacteria</taxon>
        <taxon>Vibrionales</taxon>
        <taxon>Vibrionaceae</taxon>
        <taxon>Vibrio</taxon>
    </lineage>
</organism>
<comment type="caution">
    <text evidence="1">The sequence shown here is derived from an EMBL/GenBank/DDBJ whole genome shotgun (WGS) entry which is preliminary data.</text>
</comment>
<proteinExistence type="predicted"/>
<sequence length="9" mass="987">MHVIRASSS</sequence>
<protein>
    <submittedName>
        <fullName evidence="1">Uncharacterized protein</fullName>
    </submittedName>
</protein>
<gene>
    <name evidence="1" type="ORF">VCHENC02_0494A</name>
</gene>
<accession>A0A454CM98</accession>
<dbReference type="Proteomes" id="UP000008367">
    <property type="component" value="Unassembled WGS sequence"/>
</dbReference>
<feature type="non-terminal residue" evidence="1">
    <location>
        <position position="9"/>
    </location>
</feature>
<name>A0A454CM98_VIBHA</name>
<reference evidence="1 2" key="1">
    <citation type="submission" date="2012-10" db="EMBL/GenBank/DDBJ databases">
        <title>Genome sequence of Vibrio Cholerae HENC-02.</title>
        <authorList>
            <person name="Eppinger M."/>
            <person name="Hasan N.A."/>
            <person name="Sengamalay N."/>
            <person name="Hine E."/>
            <person name="Su Q."/>
            <person name="Daugherty S.C."/>
            <person name="Young S."/>
            <person name="Sadzewicz L."/>
            <person name="Tallon L."/>
            <person name="Cebula T.A."/>
            <person name="Ravel J."/>
            <person name="Colwell R.R."/>
        </authorList>
    </citation>
    <scope>NUCLEOTIDE SEQUENCE [LARGE SCALE GENOMIC DNA]</scope>
    <source>
        <strain evidence="1 2">HENC-02</strain>
    </source>
</reference>